<dbReference type="InterPro" id="IPR018702">
    <property type="entry name" value="DUF2207"/>
</dbReference>
<evidence type="ECO:0000313" key="5">
    <source>
        <dbReference type="Proteomes" id="UP000003771"/>
    </source>
</evidence>
<feature type="domain" description="DUF2207" evidence="2">
    <location>
        <begin position="36"/>
        <end position="216"/>
    </location>
</feature>
<dbReference type="Pfam" id="PF09972">
    <property type="entry name" value="DUF2207"/>
    <property type="match status" value="1"/>
</dbReference>
<feature type="transmembrane region" description="Helical" evidence="1">
    <location>
        <begin position="257"/>
        <end position="274"/>
    </location>
</feature>
<feature type="domain" description="Predicted membrane protein YciQ-like C-terminal" evidence="3">
    <location>
        <begin position="294"/>
        <end position="571"/>
    </location>
</feature>
<evidence type="ECO:0000259" key="3">
    <source>
        <dbReference type="Pfam" id="PF20990"/>
    </source>
</evidence>
<dbReference type="PATRIC" id="fig|768726.4.peg.927"/>
<evidence type="ECO:0000256" key="1">
    <source>
        <dbReference type="SAM" id="Phobius"/>
    </source>
</evidence>
<proteinExistence type="predicted"/>
<dbReference type="AlphaFoldDB" id="F9P1Y6"/>
<name>F9P1Y6_STROR</name>
<dbReference type="EMBL" id="AFUO01000001">
    <property type="protein sequence ID" value="EGR93881.1"/>
    <property type="molecule type" value="Genomic_DNA"/>
</dbReference>
<organism evidence="4 5">
    <name type="scientific">Streptococcus mitis bv. 2 str. F0392</name>
    <dbReference type="NCBI Taxonomy" id="768726"/>
    <lineage>
        <taxon>Bacteria</taxon>
        <taxon>Bacillati</taxon>
        <taxon>Bacillota</taxon>
        <taxon>Bacilli</taxon>
        <taxon>Lactobacillales</taxon>
        <taxon>Streptococcaceae</taxon>
        <taxon>Streptococcus</taxon>
    </lineage>
</organism>
<protein>
    <submittedName>
        <fullName evidence="4">Conserved domain protein</fullName>
    </submittedName>
</protein>
<accession>F9P1Y6</accession>
<keyword evidence="1" id="KW-1133">Transmembrane helix</keyword>
<keyword evidence="1" id="KW-0812">Transmembrane</keyword>
<evidence type="ECO:0000259" key="2">
    <source>
        <dbReference type="Pfam" id="PF09972"/>
    </source>
</evidence>
<evidence type="ECO:0000313" key="4">
    <source>
        <dbReference type="EMBL" id="EGR93881.1"/>
    </source>
</evidence>
<keyword evidence="1" id="KW-0472">Membrane</keyword>
<feature type="transmembrane region" description="Helical" evidence="1">
    <location>
        <begin position="483"/>
        <end position="505"/>
    </location>
</feature>
<dbReference type="eggNOG" id="COG4907">
    <property type="taxonomic scope" value="Bacteria"/>
</dbReference>
<dbReference type="InterPro" id="IPR048389">
    <property type="entry name" value="YciQ-like_C"/>
</dbReference>
<feature type="transmembrane region" description="Helical" evidence="1">
    <location>
        <begin position="456"/>
        <end position="477"/>
    </location>
</feature>
<gene>
    <name evidence="4" type="ORF">HMPREF9178_0961</name>
</gene>
<reference evidence="4 5" key="1">
    <citation type="submission" date="2011-07" db="EMBL/GenBank/DDBJ databases">
        <authorList>
            <person name="Durkin A.S."/>
            <person name="Kim M."/>
            <person name="Radune D."/>
            <person name="Hostetler J."/>
            <person name="Torralba M."/>
            <person name="Gillis M."/>
            <person name="Methe B."/>
            <person name="Sutton G."/>
            <person name="Nelson K.E."/>
        </authorList>
    </citation>
    <scope>NUCLEOTIDE SEQUENCE [LARGE SCALE GENOMIC DNA]</scope>
    <source>
        <strain evidence="4 5">F0392</strain>
    </source>
</reference>
<dbReference type="Pfam" id="PF20990">
    <property type="entry name" value="DUF2207_C"/>
    <property type="match status" value="1"/>
</dbReference>
<comment type="caution">
    <text evidence="4">The sequence shown here is derived from an EMBL/GenBank/DDBJ whole genome shotgun (WGS) entry which is preliminary data.</text>
</comment>
<sequence length="640" mass="72969">MLKREREPIMKKRWLLALVFAYLLFIPSLVFAVDFDILSYQGDLNIHADNTAIFKETITYRFGDDYNGQLVGLGKAGKMPEGFDIDPDPTVQVSKNGRIVQNFSFYTMEEEDGYKVKIYNAGYAGDTVRVTVTWKLTNLLFLYKDIAELNWQPLTDSTGDIKEVEFKVSSDTPAEKLYFHAGQLLRDSSVEKVNNFYHVKMKDLPRKRQIELHAYWPRSAFAGAPDQGLEEERLTDFNRIESKIATEKAQSEIMMKWVFPIIFMSLLLLVPLFYKMFRQSTSIKKVFPKDHRLYEPPMDLPPMVLAEAVYSTSLEEVNPLNKSGFGKFTFERLIQATLLDLVDRGHLSIFQGEEEPYVRIISEKGLSNFEKECLRMILSNKKESAISELFPDYQVSSSLYRGAKESDEKHIRETGLRLKRSFEGRLQRIHSCVKDKVRVLRIPSYYRPLTSEERRLALGMRVCSAITALGGLLFFYYSWQTHGFFSIPFLLLGLTGLGASFWVYLATRGAYRDGVLTEEGAEIFYLWTSFENMLRDIAHLDQAELESIVLWNRLLVYATLFGYAKKVSKLMKVRHIQLENPDLNLYVAYGWHSQFYTSTAQIKQYTAVANTASNYSVSSGSGSSGGGFSGGGGGGSIGAF</sequence>
<dbReference type="Proteomes" id="UP000003771">
    <property type="component" value="Unassembled WGS sequence"/>
</dbReference>